<dbReference type="RefSeq" id="WP_212188313.1">
    <property type="nucleotide sequence ID" value="NZ_JAGTAR010000002.1"/>
</dbReference>
<comment type="caution">
    <text evidence="3">The sequence shown here is derived from an EMBL/GenBank/DDBJ whole genome shotgun (WGS) entry which is preliminary data.</text>
</comment>
<keyword evidence="1" id="KW-0175">Coiled coil</keyword>
<feature type="transmembrane region" description="Helical" evidence="2">
    <location>
        <begin position="7"/>
        <end position="26"/>
    </location>
</feature>
<proteinExistence type="predicted"/>
<keyword evidence="2" id="KW-0812">Transmembrane</keyword>
<accession>A0A941F1T4</accession>
<name>A0A941F1T4_9BACT</name>
<organism evidence="3 4">
    <name type="scientific">Carboxylicivirga sediminis</name>
    <dbReference type="NCBI Taxonomy" id="2006564"/>
    <lineage>
        <taxon>Bacteria</taxon>
        <taxon>Pseudomonadati</taxon>
        <taxon>Bacteroidota</taxon>
        <taxon>Bacteroidia</taxon>
        <taxon>Marinilabiliales</taxon>
        <taxon>Marinilabiliaceae</taxon>
        <taxon>Carboxylicivirga</taxon>
    </lineage>
</organism>
<protein>
    <submittedName>
        <fullName evidence="3">Uncharacterized protein</fullName>
    </submittedName>
</protein>
<keyword evidence="2" id="KW-1133">Transmembrane helix</keyword>
<feature type="transmembrane region" description="Helical" evidence="2">
    <location>
        <begin position="69"/>
        <end position="87"/>
    </location>
</feature>
<sequence length="217" mass="24513">MNKKLQTFLTNLALLGMIAELSYINSKSLLHLANNQGSIHQAFAIVGAIAFSIVTIIIMQQSHLKWQKVAFPVFDAALVFLGFNLDIHPDMRIFMTIFMALFAGIIMYSLGLIEYRQGETKESKQLAYQIARANSLGKELEATKSKLTDAQRHVDGLINERSTLESKNEQLQSNFTIAQSKLDLMEPIYLKHEIGRIRKKNADNRTESERQLLATAN</sequence>
<dbReference type="Proteomes" id="UP000679220">
    <property type="component" value="Unassembled WGS sequence"/>
</dbReference>
<evidence type="ECO:0000256" key="2">
    <source>
        <dbReference type="SAM" id="Phobius"/>
    </source>
</evidence>
<keyword evidence="4" id="KW-1185">Reference proteome</keyword>
<gene>
    <name evidence="3" type="ORF">KDU71_02470</name>
</gene>
<evidence type="ECO:0000256" key="1">
    <source>
        <dbReference type="SAM" id="Coils"/>
    </source>
</evidence>
<feature type="transmembrane region" description="Helical" evidence="2">
    <location>
        <begin position="38"/>
        <end position="57"/>
    </location>
</feature>
<dbReference type="EMBL" id="JAGTAR010000002">
    <property type="protein sequence ID" value="MBR8534409.1"/>
    <property type="molecule type" value="Genomic_DNA"/>
</dbReference>
<reference evidence="3" key="2">
    <citation type="submission" date="2021-04" db="EMBL/GenBank/DDBJ databases">
        <authorList>
            <person name="Zhang T."/>
            <person name="Zhang Y."/>
            <person name="Lu D."/>
            <person name="Zuo D."/>
            <person name="Du Z."/>
        </authorList>
    </citation>
    <scope>NUCLEOTIDE SEQUENCE</scope>
    <source>
        <strain evidence="3">JR1</strain>
    </source>
</reference>
<feature type="coiled-coil region" evidence="1">
    <location>
        <begin position="140"/>
        <end position="174"/>
    </location>
</feature>
<feature type="transmembrane region" description="Helical" evidence="2">
    <location>
        <begin position="93"/>
        <end position="113"/>
    </location>
</feature>
<evidence type="ECO:0000313" key="3">
    <source>
        <dbReference type="EMBL" id="MBR8534409.1"/>
    </source>
</evidence>
<keyword evidence="2" id="KW-0472">Membrane</keyword>
<evidence type="ECO:0000313" key="4">
    <source>
        <dbReference type="Proteomes" id="UP000679220"/>
    </source>
</evidence>
<reference evidence="3" key="1">
    <citation type="journal article" date="2018" name="Int. J. Syst. Evol. Microbiol.">
        <title>Carboxylicivirga sediminis sp. nov., isolated from coastal sediment.</title>
        <authorList>
            <person name="Wang F.Q."/>
            <person name="Ren L.H."/>
            <person name="Zou R.J."/>
            <person name="Sun Y.Z."/>
            <person name="Liu X.J."/>
            <person name="Jiang F."/>
            <person name="Liu L.J."/>
        </authorList>
    </citation>
    <scope>NUCLEOTIDE SEQUENCE</scope>
    <source>
        <strain evidence="3">JR1</strain>
    </source>
</reference>
<dbReference type="AlphaFoldDB" id="A0A941F1T4"/>